<accession>A0AAV9J085</accession>
<dbReference type="PANTHER" id="PTHR22977">
    <property type="entry name" value="COX ASSEMBLY MITOCHONDRIAL PROTEIN"/>
    <property type="match status" value="1"/>
</dbReference>
<reference evidence="4 5" key="1">
    <citation type="submission" date="2022-07" db="EMBL/GenBank/DDBJ databases">
        <title>Genome-wide signatures of adaptation to extreme environments.</title>
        <authorList>
            <person name="Cho C.H."/>
            <person name="Yoon H.S."/>
        </authorList>
    </citation>
    <scope>NUCLEOTIDE SEQUENCE [LARGE SCALE GENOMIC DNA]</scope>
    <source>
        <strain evidence="4 5">DBV 063 E5</strain>
    </source>
</reference>
<dbReference type="Proteomes" id="UP001301350">
    <property type="component" value="Unassembled WGS sequence"/>
</dbReference>
<comment type="similarity">
    <text evidence="1 3">Belongs to the CMC family.</text>
</comment>
<keyword evidence="3" id="KW-0496">Mitochondrion</keyword>
<gene>
    <name evidence="4" type="ORF">CDCA_CDCA14G3764</name>
</gene>
<dbReference type="InterPro" id="IPR013892">
    <property type="entry name" value="Cyt_c_biogenesis_Cmc1-like"/>
</dbReference>
<evidence type="ECO:0000313" key="4">
    <source>
        <dbReference type="EMBL" id="KAK4537739.1"/>
    </source>
</evidence>
<keyword evidence="2" id="KW-1015">Disulfide bond</keyword>
<evidence type="ECO:0000256" key="2">
    <source>
        <dbReference type="ARBA" id="ARBA00023157"/>
    </source>
</evidence>
<dbReference type="PANTHER" id="PTHR22977:SF5">
    <property type="entry name" value="COX ASSEMBLY MITOCHONDRIAL PROTEIN HOMOLOG"/>
    <property type="match status" value="1"/>
</dbReference>
<dbReference type="GO" id="GO:0005739">
    <property type="term" value="C:mitochondrion"/>
    <property type="evidence" value="ECO:0007669"/>
    <property type="project" value="UniProtKB-SubCell"/>
</dbReference>
<dbReference type="AlphaFoldDB" id="A0AAV9J085"/>
<keyword evidence="5" id="KW-1185">Reference proteome</keyword>
<protein>
    <recommendedName>
        <fullName evidence="3">COX assembly mitochondrial protein</fullName>
    </recommendedName>
</protein>
<name>A0AAV9J085_CYACA</name>
<dbReference type="EMBL" id="JANCYW010000014">
    <property type="protein sequence ID" value="KAK4537739.1"/>
    <property type="molecule type" value="Genomic_DNA"/>
</dbReference>
<comment type="caution">
    <text evidence="4">The sequence shown here is derived from an EMBL/GenBank/DDBJ whole genome shotgun (WGS) entry which is preliminary data.</text>
</comment>
<proteinExistence type="inferred from homology"/>
<organism evidence="4 5">
    <name type="scientific">Cyanidium caldarium</name>
    <name type="common">Red alga</name>
    <dbReference type="NCBI Taxonomy" id="2771"/>
    <lineage>
        <taxon>Eukaryota</taxon>
        <taxon>Rhodophyta</taxon>
        <taxon>Bangiophyceae</taxon>
        <taxon>Cyanidiales</taxon>
        <taxon>Cyanidiaceae</taxon>
        <taxon>Cyanidium</taxon>
    </lineage>
</organism>
<comment type="subcellular location">
    <subcellularLocation>
        <location evidence="3">Mitochondrion</location>
    </subcellularLocation>
</comment>
<sequence length="102" mass="12176">MSDSSEYVPVLKHLGEMSMMEDVKKAALKRCDEQVQQFARCTRGRYFSVLWACRESLRRMNDCVAQYTTEEYRAERREQYAKEHPHLVKEWVRRDAAVNGRE</sequence>
<dbReference type="Pfam" id="PF08583">
    <property type="entry name" value="Cmc1"/>
    <property type="match status" value="1"/>
</dbReference>
<evidence type="ECO:0000256" key="3">
    <source>
        <dbReference type="RuleBase" id="RU364104"/>
    </source>
</evidence>
<evidence type="ECO:0000256" key="1">
    <source>
        <dbReference type="ARBA" id="ARBA00007347"/>
    </source>
</evidence>
<evidence type="ECO:0000313" key="5">
    <source>
        <dbReference type="Proteomes" id="UP001301350"/>
    </source>
</evidence>